<dbReference type="AlphaFoldDB" id="A0A1Y4L5D9"/>
<dbReference type="EMBL" id="NFKK01000014">
    <property type="protein sequence ID" value="OUP51985.1"/>
    <property type="molecule type" value="Genomic_DNA"/>
</dbReference>
<feature type="transmembrane region" description="Helical" evidence="3">
    <location>
        <begin position="13"/>
        <end position="30"/>
    </location>
</feature>
<keyword evidence="3" id="KW-0472">Membrane</keyword>
<comment type="caution">
    <text evidence="4">The sequence shown here is derived from an EMBL/GenBank/DDBJ whole genome shotgun (WGS) entry which is preliminary data.</text>
</comment>
<name>A0A1Y4L5D9_9FIRM</name>
<dbReference type="RefSeq" id="WP_087373765.1">
    <property type="nucleotide sequence ID" value="NZ_NFKK01000014.1"/>
</dbReference>
<dbReference type="GO" id="GO:0016020">
    <property type="term" value="C:membrane"/>
    <property type="evidence" value="ECO:0007669"/>
    <property type="project" value="InterPro"/>
</dbReference>
<feature type="transmembrane region" description="Helical" evidence="3">
    <location>
        <begin position="84"/>
        <end position="104"/>
    </location>
</feature>
<feature type="transmembrane region" description="Helical" evidence="3">
    <location>
        <begin position="42"/>
        <end position="64"/>
    </location>
</feature>
<keyword evidence="2 3" id="KW-1133">Transmembrane helix</keyword>
<reference evidence="5" key="1">
    <citation type="submission" date="2017-04" db="EMBL/GenBank/DDBJ databases">
        <title>Function of individual gut microbiota members based on whole genome sequencing of pure cultures obtained from chicken caecum.</title>
        <authorList>
            <person name="Medvecky M."/>
            <person name="Cejkova D."/>
            <person name="Polansky O."/>
            <person name="Karasova D."/>
            <person name="Kubasova T."/>
            <person name="Cizek A."/>
            <person name="Rychlik I."/>
        </authorList>
    </citation>
    <scope>NUCLEOTIDE SEQUENCE [LARGE SCALE GENOMIC DNA]</scope>
    <source>
        <strain evidence="5">An180</strain>
    </source>
</reference>
<evidence type="ECO:0000256" key="2">
    <source>
        <dbReference type="ARBA" id="ARBA00022989"/>
    </source>
</evidence>
<dbReference type="InterPro" id="IPR009825">
    <property type="entry name" value="ECF_substrate-spec-like"/>
</dbReference>
<evidence type="ECO:0000313" key="4">
    <source>
        <dbReference type="EMBL" id="OUP51985.1"/>
    </source>
</evidence>
<dbReference type="PANTHER" id="PTHR37815:SF3">
    <property type="entry name" value="UPF0397 PROTEIN SPR0429"/>
    <property type="match status" value="1"/>
</dbReference>
<sequence length="195" mass="20573">MNTQKKGISTYDIVAIALMAAFVFVATYFFKIDLPTIGGKTSIKLGNGICILAALLLGGWRGALSAAIGCTLFDLLDPVYAKEAWITFIRYFIMAGLCGTIAHWHGAAGKSFPRNVVAAIVGAYSYSAMYIGSKIIGQMALGASSVTNAVLAVTTNITASLINATAGVVVALVLVPVLRRALEQTTFGQHVYHHS</sequence>
<dbReference type="Proteomes" id="UP000195897">
    <property type="component" value="Unassembled WGS sequence"/>
</dbReference>
<organism evidence="4 5">
    <name type="scientific">Butyricicoccus pullicaecorum</name>
    <dbReference type="NCBI Taxonomy" id="501571"/>
    <lineage>
        <taxon>Bacteria</taxon>
        <taxon>Bacillati</taxon>
        <taxon>Bacillota</taxon>
        <taxon>Clostridia</taxon>
        <taxon>Eubacteriales</taxon>
        <taxon>Butyricicoccaceae</taxon>
        <taxon>Butyricicoccus</taxon>
    </lineage>
</organism>
<gene>
    <name evidence="4" type="ORF">B5F17_10815</name>
</gene>
<dbReference type="Gene3D" id="1.10.1760.20">
    <property type="match status" value="1"/>
</dbReference>
<feature type="transmembrane region" description="Helical" evidence="3">
    <location>
        <begin position="157"/>
        <end position="178"/>
    </location>
</feature>
<evidence type="ECO:0000313" key="5">
    <source>
        <dbReference type="Proteomes" id="UP000195897"/>
    </source>
</evidence>
<evidence type="ECO:0000256" key="3">
    <source>
        <dbReference type="SAM" id="Phobius"/>
    </source>
</evidence>
<dbReference type="Pfam" id="PF07155">
    <property type="entry name" value="ECF-ribofla_trS"/>
    <property type="match status" value="1"/>
</dbReference>
<feature type="transmembrane region" description="Helical" evidence="3">
    <location>
        <begin position="116"/>
        <end position="137"/>
    </location>
</feature>
<keyword evidence="1 3" id="KW-0812">Transmembrane</keyword>
<dbReference type="PANTHER" id="PTHR37815">
    <property type="entry name" value="UPF0397 PROTEIN BC_2624-RELATED"/>
    <property type="match status" value="1"/>
</dbReference>
<evidence type="ECO:0000256" key="1">
    <source>
        <dbReference type="ARBA" id="ARBA00022692"/>
    </source>
</evidence>
<accession>A0A1Y4L5D9</accession>
<protein>
    <recommendedName>
        <fullName evidence="6">ECF transporter S component</fullName>
    </recommendedName>
</protein>
<proteinExistence type="predicted"/>
<evidence type="ECO:0008006" key="6">
    <source>
        <dbReference type="Google" id="ProtNLM"/>
    </source>
</evidence>